<organism evidence="3 4">
    <name type="scientific">Penicillium cinerascens</name>
    <dbReference type="NCBI Taxonomy" id="70096"/>
    <lineage>
        <taxon>Eukaryota</taxon>
        <taxon>Fungi</taxon>
        <taxon>Dikarya</taxon>
        <taxon>Ascomycota</taxon>
        <taxon>Pezizomycotina</taxon>
        <taxon>Eurotiomycetes</taxon>
        <taxon>Eurotiomycetidae</taxon>
        <taxon>Eurotiales</taxon>
        <taxon>Aspergillaceae</taxon>
        <taxon>Penicillium</taxon>
    </lineage>
</organism>
<name>A0A9W9JKG7_9EURO</name>
<dbReference type="Gene3D" id="1.50.10.10">
    <property type="match status" value="1"/>
</dbReference>
<dbReference type="Gene3D" id="2.60.420.10">
    <property type="entry name" value="Maltose phosphorylase, domain 3"/>
    <property type="match status" value="1"/>
</dbReference>
<evidence type="ECO:0000259" key="2">
    <source>
        <dbReference type="Pfam" id="PF17390"/>
    </source>
</evidence>
<proteinExistence type="predicted"/>
<dbReference type="RefSeq" id="XP_058307048.1">
    <property type="nucleotide sequence ID" value="XM_058454799.1"/>
</dbReference>
<evidence type="ECO:0008006" key="5">
    <source>
        <dbReference type="Google" id="ProtNLM"/>
    </source>
</evidence>
<dbReference type="InterPro" id="IPR008928">
    <property type="entry name" value="6-hairpin_glycosidase_sf"/>
</dbReference>
<dbReference type="SUPFAM" id="SSF48208">
    <property type="entry name" value="Six-hairpin glycosidases"/>
    <property type="match status" value="1"/>
</dbReference>
<evidence type="ECO:0000259" key="1">
    <source>
        <dbReference type="Pfam" id="PF17389"/>
    </source>
</evidence>
<reference evidence="3" key="2">
    <citation type="journal article" date="2023" name="IMA Fungus">
        <title>Comparative genomic study of the Penicillium genus elucidates a diverse pangenome and 15 lateral gene transfer events.</title>
        <authorList>
            <person name="Petersen C."/>
            <person name="Sorensen T."/>
            <person name="Nielsen M.R."/>
            <person name="Sondergaard T.E."/>
            <person name="Sorensen J.L."/>
            <person name="Fitzpatrick D.A."/>
            <person name="Frisvad J.C."/>
            <person name="Nielsen K.L."/>
        </authorList>
    </citation>
    <scope>NUCLEOTIDE SEQUENCE</scope>
    <source>
        <strain evidence="3">IBT 15544</strain>
    </source>
</reference>
<dbReference type="InterPro" id="IPR035396">
    <property type="entry name" value="Bac_rhamnosid6H"/>
</dbReference>
<accession>A0A9W9JKG7</accession>
<evidence type="ECO:0000313" key="4">
    <source>
        <dbReference type="Proteomes" id="UP001150904"/>
    </source>
</evidence>
<dbReference type="Pfam" id="PF17390">
    <property type="entry name" value="Bac_rhamnosid_C"/>
    <property type="match status" value="1"/>
</dbReference>
<dbReference type="PANTHER" id="PTHR34987:SF6">
    <property type="entry name" value="ALPHA-L-RHAMNOSIDASE SIX-HAIRPIN GLYCOSIDASE DOMAIN-CONTAINING PROTEIN"/>
    <property type="match status" value="1"/>
</dbReference>
<comment type="caution">
    <text evidence="3">The sequence shown here is derived from an EMBL/GenBank/DDBJ whole genome shotgun (WGS) entry which is preliminary data.</text>
</comment>
<feature type="domain" description="Alpha-L-rhamnosidase six-hairpin glycosidase" evidence="1">
    <location>
        <begin position="527"/>
        <end position="746"/>
    </location>
</feature>
<dbReference type="GeneID" id="83182100"/>
<dbReference type="GO" id="GO:0005975">
    <property type="term" value="P:carbohydrate metabolic process"/>
    <property type="evidence" value="ECO:0007669"/>
    <property type="project" value="InterPro"/>
</dbReference>
<dbReference type="Proteomes" id="UP001150904">
    <property type="component" value="Unassembled WGS sequence"/>
</dbReference>
<dbReference type="OrthoDB" id="10036721at2759"/>
<reference evidence="3" key="1">
    <citation type="submission" date="2022-12" db="EMBL/GenBank/DDBJ databases">
        <authorList>
            <person name="Petersen C."/>
        </authorList>
    </citation>
    <scope>NUCLEOTIDE SEQUENCE</scope>
    <source>
        <strain evidence="3">IBT 15544</strain>
    </source>
</reference>
<evidence type="ECO:0000313" key="3">
    <source>
        <dbReference type="EMBL" id="KAJ5198620.1"/>
    </source>
</evidence>
<dbReference type="Pfam" id="PF17389">
    <property type="entry name" value="Bac_rhamnosid6H"/>
    <property type="match status" value="1"/>
</dbReference>
<dbReference type="GO" id="GO:0003824">
    <property type="term" value="F:catalytic activity"/>
    <property type="evidence" value="ECO:0007669"/>
    <property type="project" value="UniProtKB-ARBA"/>
</dbReference>
<dbReference type="EMBL" id="JAPQKR010000014">
    <property type="protein sequence ID" value="KAJ5198620.1"/>
    <property type="molecule type" value="Genomic_DNA"/>
</dbReference>
<dbReference type="InterPro" id="IPR012341">
    <property type="entry name" value="6hp_glycosidase-like_sf"/>
</dbReference>
<sequence>MQKSLSWEAQGGDTVLCNDPPNWCPTVKPFKNWRVVSQKDVIPMGDFIGTFPDYKDIPERFKKIKLQSLTPVACKFRLKAMKDGPHVRDDEYYGVRKAENRKRLEPLVEQYKKELQKKYQPASGQTESDAMKHWEALERRVKSGGYTKNYTEYVGIDNLSDGCNFEVEVLAPANRIPKVIYCIHSDSTGDANFILKLQFNVPYIIYNPDFDTYLSADTSGTYNNRFFGYMFYAKKSRARQFMFRKKEARGTDGDIPNDVEVELTLCDDSGEPIAVVHRYSGDGSTLMVSNILSSSMHLIPFLLPPVVAASSVPYQEYILAPTSRDLVPSFVHSVNGSITNAAALTQASSSGTTFNGVSSVTYDFGKDVAGLVSLDVGSSSSPSAFFGVTFTESSIWISNEACDATGNSGLDTPLWFSVGEGDGTYTPDSKYMRGAFRYLTVVSNTTATVLLTGLHVNFTAAPIQDLQAYTGWFHSDDELINQIWYSGAYTNQLCTIPPSHGDAITSQADNIVWPETNDWYNNYTITNGSSTITDGGKRDRLVWPGDMSISLESIAVSTGDLYSIQIGLESLYSLQLPDGQLPYAGIPFNGTVSYTYHLHNLIGLSFLYRFSGDRNWLSSYWNQYVLGIQWALDAVDSTGLANVTWSADWLRYGMGGHNIEANAILYFVLQDALKLAQDLNQASYIANWSSTADKVKSAANSLLWDAQAGLFRDNETTSLHPQDGNTWAIKSNLTTSASQRATISGALKARWGPYGAPAPEAGATISPFIGGFELQAHFIAGLPQNAIDLLRLQWAYMLQNPNMTQSTFIEGYSTDGSIHYAPYSDDARISHAHGWSTGPTYALTAHAAGIQLTGPAGKTWLIAPQPGDLTEVDAGLTTPLGKFSTTFNLTTSGSYDRFSFSTPCGTTGQVKLPVNGTLVSSKAQRIAIRNGVAARVPGGNWKLQLQ</sequence>
<dbReference type="InterPro" id="IPR035398">
    <property type="entry name" value="Bac_rhamnosid_C"/>
</dbReference>
<protein>
    <recommendedName>
        <fullName evidence="5">Alpha-L-rhamnosidase six-hairpin glycosidase domain-containing protein</fullName>
    </recommendedName>
</protein>
<dbReference type="PANTHER" id="PTHR34987">
    <property type="entry name" value="C, PUTATIVE (AFU_ORTHOLOGUE AFUA_3G02880)-RELATED"/>
    <property type="match status" value="1"/>
</dbReference>
<gene>
    <name evidence="3" type="ORF">N7498_007737</name>
</gene>
<dbReference type="AlphaFoldDB" id="A0A9W9JKG7"/>
<feature type="domain" description="Alpha-L-rhamnosidase C-terminal" evidence="2">
    <location>
        <begin position="849"/>
        <end position="920"/>
    </location>
</feature>
<keyword evidence="4" id="KW-1185">Reference proteome</keyword>